<sequence>MAGRHRGLFELHWDVLDGGGARWDGRDRWCFSSALLADLGDCWPRIGRWSRGDGLRSQGFCVGPSRSYFDLSRGWLLPGNVNALAVGGGEGADGTYHAVLFYPACLDVASFYDADEI</sequence>
<reference evidence="1 2" key="1">
    <citation type="submission" date="2020-08" db="EMBL/GenBank/DDBJ databases">
        <title>Genomic Encyclopedia of Type Strains, Phase III (KMG-III): the genomes of soil and plant-associated and newly described type strains.</title>
        <authorList>
            <person name="Whitman W."/>
        </authorList>
    </citation>
    <scope>NUCLEOTIDE SEQUENCE [LARGE SCALE GENOMIC DNA]</scope>
    <source>
        <strain evidence="1 2">CECT 8075</strain>
    </source>
</reference>
<dbReference type="EMBL" id="JACHXU010000003">
    <property type="protein sequence ID" value="MBB3205283.1"/>
    <property type="molecule type" value="Genomic_DNA"/>
</dbReference>
<protein>
    <submittedName>
        <fullName evidence="1">Uncharacterized protein</fullName>
    </submittedName>
</protein>
<keyword evidence="2" id="KW-1185">Reference proteome</keyword>
<gene>
    <name evidence="1" type="ORF">FHS27_001083</name>
</gene>
<proteinExistence type="predicted"/>
<name>A0A7W5H4L1_9BACT</name>
<evidence type="ECO:0000313" key="2">
    <source>
        <dbReference type="Proteomes" id="UP000536179"/>
    </source>
</evidence>
<accession>A0A7W5H4L1</accession>
<dbReference type="AlphaFoldDB" id="A0A7W5H4L1"/>
<comment type="caution">
    <text evidence="1">The sequence shown here is derived from an EMBL/GenBank/DDBJ whole genome shotgun (WGS) entry which is preliminary data.</text>
</comment>
<dbReference type="Proteomes" id="UP000536179">
    <property type="component" value="Unassembled WGS sequence"/>
</dbReference>
<evidence type="ECO:0000313" key="1">
    <source>
        <dbReference type="EMBL" id="MBB3205283.1"/>
    </source>
</evidence>
<organism evidence="1 2">
    <name type="scientific">Aporhodopirellula rubra</name>
    <dbReference type="NCBI Taxonomy" id="980271"/>
    <lineage>
        <taxon>Bacteria</taxon>
        <taxon>Pseudomonadati</taxon>
        <taxon>Planctomycetota</taxon>
        <taxon>Planctomycetia</taxon>
        <taxon>Pirellulales</taxon>
        <taxon>Pirellulaceae</taxon>
        <taxon>Aporhodopirellula</taxon>
    </lineage>
</organism>